<name>A0A5C6RPP1_9BACT</name>
<organism evidence="1 2">
    <name type="scientific">Phaeodactylibacter luteus</name>
    <dbReference type="NCBI Taxonomy" id="1564516"/>
    <lineage>
        <taxon>Bacteria</taxon>
        <taxon>Pseudomonadati</taxon>
        <taxon>Bacteroidota</taxon>
        <taxon>Saprospiria</taxon>
        <taxon>Saprospirales</taxon>
        <taxon>Haliscomenobacteraceae</taxon>
        <taxon>Phaeodactylibacter</taxon>
    </lineage>
</organism>
<evidence type="ECO:0000313" key="1">
    <source>
        <dbReference type="EMBL" id="TXB63382.1"/>
    </source>
</evidence>
<dbReference type="RefSeq" id="WP_147167200.1">
    <property type="nucleotide sequence ID" value="NZ_VOOR01000016.1"/>
</dbReference>
<dbReference type="AlphaFoldDB" id="A0A5C6RPP1"/>
<comment type="caution">
    <text evidence="1">The sequence shown here is derived from an EMBL/GenBank/DDBJ whole genome shotgun (WGS) entry which is preliminary data.</text>
</comment>
<gene>
    <name evidence="1" type="ORF">FRY97_09430</name>
</gene>
<accession>A0A5C6RPP1</accession>
<dbReference type="Proteomes" id="UP000321580">
    <property type="component" value="Unassembled WGS sequence"/>
</dbReference>
<sequence>MKTLNFGGQGAFLSLVFMLLAAVSGSVVSFPNYGQPAKKGRLTMRDLGNMFVLHDAANGDIAYVYDPGDVLKLKEDKAISDPVEVNAEAGYLKITGEKPVLYYVVGLYKGREYEAMESYEVKGIGLGLGLGRVFELGIPATADDLVAAISCACVANGTAVADGCDVGGASATSCGVSSGTSAAASMLGTGGGGGNSQGCSIGCAQGHYACCNY</sequence>
<keyword evidence="2" id="KW-1185">Reference proteome</keyword>
<protein>
    <submittedName>
        <fullName evidence="1">Uncharacterized protein</fullName>
    </submittedName>
</protein>
<evidence type="ECO:0000313" key="2">
    <source>
        <dbReference type="Proteomes" id="UP000321580"/>
    </source>
</evidence>
<reference evidence="1 2" key="1">
    <citation type="submission" date="2019-08" db="EMBL/GenBank/DDBJ databases">
        <title>Genome of Phaeodactylibacter luteus.</title>
        <authorList>
            <person name="Bowman J.P."/>
        </authorList>
    </citation>
    <scope>NUCLEOTIDE SEQUENCE [LARGE SCALE GENOMIC DNA]</scope>
    <source>
        <strain evidence="1 2">KCTC 42180</strain>
    </source>
</reference>
<proteinExistence type="predicted"/>
<dbReference type="EMBL" id="VOOR01000016">
    <property type="protein sequence ID" value="TXB63382.1"/>
    <property type="molecule type" value="Genomic_DNA"/>
</dbReference>